<dbReference type="SUPFAM" id="SSF55394">
    <property type="entry name" value="Bactericidal permeability-increasing protein, BPI"/>
    <property type="match status" value="1"/>
</dbReference>
<accession>A0A6P4IU01</accession>
<reference evidence="3" key="2">
    <citation type="submission" date="2025-08" db="UniProtKB">
        <authorList>
            <consortium name="RefSeq"/>
        </authorList>
    </citation>
    <scope>IDENTIFICATION</scope>
    <source>
        <strain evidence="3">14028-0561.14</strain>
        <tissue evidence="3">Whole fly</tissue>
    </source>
</reference>
<keyword evidence="2" id="KW-1185">Reference proteome</keyword>
<dbReference type="InterPro" id="IPR017943">
    <property type="entry name" value="Bactericidal_perm-incr_a/b_dom"/>
</dbReference>
<dbReference type="InterPro" id="IPR020234">
    <property type="entry name" value="Mite_allergen_group-7"/>
</dbReference>
<sequence>MKPLITILLVGMLTSSCYFAHAQDAVDAAVEQEAGDPNDADNIEASKVRIAAQVEAMLEHFQQEDPTGLPGVPIPDPMEVPDVKKSLGMGTLVMKEVKAHGLSKFRIDKLNLDLKELRINGGLQLDEMLCKGNYELASFFSKTKGPFTVLLRNVYAEATAFLAVERDGHLNTDRVKIDITFANMAMDFQNLGFLGSVFQSVVNSAPNLVFDAMKPFMLQEAEKKMRLEIANMIQTSLGDRKLPNSITPLDSAIAMGRKIVRQKGYDPYHLPDMNRTMGVFSVQLAHTWINGVSSFYRVGNITAGMANKTVSVLLQLGTQQITGAGQWEVGLGMMTRVGQVQFTVQQIRATIGLSQSMDTRKRAQVTDLQFDMGNIQVRCDGAGTLDYIMEFLVNVIPNLLRYQIMDAIENPIKQRVQEKFNAIDVEQVIKLMAEKYEKEGSDFTFDPKLLGI</sequence>
<reference evidence="2" key="1">
    <citation type="submission" date="2025-05" db="UniProtKB">
        <authorList>
            <consortium name="RefSeq"/>
        </authorList>
    </citation>
    <scope>NUCLEOTIDE SEQUENCE [LARGE SCALE GENOMIC DNA]</scope>
    <source>
        <strain evidence="2">14028-0561.14</strain>
    </source>
</reference>
<dbReference type="GeneID" id="108077181"/>
<dbReference type="Gene3D" id="3.15.10.30">
    <property type="entry name" value="Haemolymph juvenile hormone binding protein"/>
    <property type="match status" value="1"/>
</dbReference>
<evidence type="ECO:0008006" key="4">
    <source>
        <dbReference type="Google" id="ProtNLM"/>
    </source>
</evidence>
<dbReference type="OrthoDB" id="6412801at2759"/>
<name>A0A6P4IU01_DROKI</name>
<dbReference type="Pfam" id="PF06585">
    <property type="entry name" value="JHBP"/>
    <property type="match status" value="1"/>
</dbReference>
<dbReference type="GO" id="GO:0008289">
    <property type="term" value="F:lipid binding"/>
    <property type="evidence" value="ECO:0007669"/>
    <property type="project" value="InterPro"/>
</dbReference>
<feature type="chain" id="PRO_5027686970" description="Circadian clock-controlled protein" evidence="1">
    <location>
        <begin position="23"/>
        <end position="452"/>
    </location>
</feature>
<dbReference type="SMART" id="SM00700">
    <property type="entry name" value="JHBP"/>
    <property type="match status" value="1"/>
</dbReference>
<evidence type="ECO:0000313" key="2">
    <source>
        <dbReference type="Proteomes" id="UP001652661"/>
    </source>
</evidence>
<dbReference type="Pfam" id="PF16984">
    <property type="entry name" value="Grp7_allergen"/>
    <property type="match status" value="1"/>
</dbReference>
<keyword evidence="1" id="KW-0732">Signal</keyword>
<dbReference type="InterPro" id="IPR038606">
    <property type="entry name" value="To_sf"/>
</dbReference>
<dbReference type="PROSITE" id="PS51257">
    <property type="entry name" value="PROKAR_LIPOPROTEIN"/>
    <property type="match status" value="1"/>
</dbReference>
<organism evidence="2 3">
    <name type="scientific">Drosophila kikkawai</name>
    <name type="common">Fruit fly</name>
    <dbReference type="NCBI Taxonomy" id="30033"/>
    <lineage>
        <taxon>Eukaryota</taxon>
        <taxon>Metazoa</taxon>
        <taxon>Ecdysozoa</taxon>
        <taxon>Arthropoda</taxon>
        <taxon>Hexapoda</taxon>
        <taxon>Insecta</taxon>
        <taxon>Pterygota</taxon>
        <taxon>Neoptera</taxon>
        <taxon>Endopterygota</taxon>
        <taxon>Diptera</taxon>
        <taxon>Brachycera</taxon>
        <taxon>Muscomorpha</taxon>
        <taxon>Ephydroidea</taxon>
        <taxon>Drosophilidae</taxon>
        <taxon>Drosophila</taxon>
        <taxon>Sophophora</taxon>
    </lineage>
</organism>
<dbReference type="InterPro" id="IPR038602">
    <property type="entry name" value="Mite_allergen_7_sf"/>
</dbReference>
<feature type="signal peptide" evidence="1">
    <location>
        <begin position="1"/>
        <end position="22"/>
    </location>
</feature>
<gene>
    <name evidence="3" type="primary">LOC108077181</name>
</gene>
<dbReference type="PANTHER" id="PTHR11008:SF13">
    <property type="entry name" value="FI04421P"/>
    <property type="match status" value="1"/>
</dbReference>
<dbReference type="Proteomes" id="UP001652661">
    <property type="component" value="Chromosome 2L"/>
</dbReference>
<dbReference type="AlphaFoldDB" id="A0A6P4IU01"/>
<protein>
    <recommendedName>
        <fullName evidence="4">Circadian clock-controlled protein</fullName>
    </recommendedName>
</protein>
<dbReference type="PANTHER" id="PTHR11008">
    <property type="entry name" value="PROTEIN TAKEOUT-LIKE PROTEIN"/>
    <property type="match status" value="1"/>
</dbReference>
<proteinExistence type="predicted"/>
<evidence type="ECO:0000256" key="1">
    <source>
        <dbReference type="SAM" id="SignalP"/>
    </source>
</evidence>
<evidence type="ECO:0000313" key="3">
    <source>
        <dbReference type="RefSeq" id="XP_017025913.1"/>
    </source>
</evidence>
<dbReference type="Gene3D" id="3.15.10.50">
    <property type="match status" value="1"/>
</dbReference>
<dbReference type="RefSeq" id="XP_017025913.1">
    <property type="nucleotide sequence ID" value="XM_017170424.3"/>
</dbReference>
<dbReference type="InterPro" id="IPR010562">
    <property type="entry name" value="Haemolymph_juvenile_hormone-bd"/>
</dbReference>